<proteinExistence type="inferred from homology"/>
<dbReference type="InterPro" id="IPR001537">
    <property type="entry name" value="SpoU_MeTrfase"/>
</dbReference>
<reference evidence="5 6" key="1">
    <citation type="submission" date="2023-12" db="EMBL/GenBank/DDBJ databases">
        <title>Description of an unclassified Opitutus bacterium of Verrucomicrobiota.</title>
        <authorList>
            <person name="Zhang D.-F."/>
        </authorList>
    </citation>
    <scope>NUCLEOTIDE SEQUENCE [LARGE SCALE GENOMIC DNA]</scope>
    <source>
        <strain evidence="5 6">WL0086</strain>
    </source>
</reference>
<name>A0ABZ1C2N1_9BACT</name>
<dbReference type="Pfam" id="PF22435">
    <property type="entry name" value="MRM3-like_sub_bind"/>
    <property type="match status" value="1"/>
</dbReference>
<keyword evidence="6" id="KW-1185">Reference proteome</keyword>
<dbReference type="PANTHER" id="PTHR43191:SF2">
    <property type="entry name" value="RRNA METHYLTRANSFERASE 3, MITOCHONDRIAL"/>
    <property type="match status" value="1"/>
</dbReference>
<keyword evidence="2 5" id="KW-0489">Methyltransferase</keyword>
<dbReference type="Proteomes" id="UP000738431">
    <property type="component" value="Chromosome"/>
</dbReference>
<evidence type="ECO:0000259" key="4">
    <source>
        <dbReference type="SMART" id="SM00967"/>
    </source>
</evidence>
<dbReference type="RefSeq" id="WP_221032763.1">
    <property type="nucleotide sequence ID" value="NZ_CP139781.1"/>
</dbReference>
<dbReference type="GO" id="GO:0032259">
    <property type="term" value="P:methylation"/>
    <property type="evidence" value="ECO:0007669"/>
    <property type="project" value="UniProtKB-KW"/>
</dbReference>
<evidence type="ECO:0000313" key="5">
    <source>
        <dbReference type="EMBL" id="WRQ85696.1"/>
    </source>
</evidence>
<evidence type="ECO:0000256" key="1">
    <source>
        <dbReference type="ARBA" id="ARBA00007228"/>
    </source>
</evidence>
<dbReference type="InterPro" id="IPR029028">
    <property type="entry name" value="Alpha/beta_knot_MTases"/>
</dbReference>
<dbReference type="Gene3D" id="3.40.1280.10">
    <property type="match status" value="1"/>
</dbReference>
<dbReference type="InterPro" id="IPR029064">
    <property type="entry name" value="Ribosomal_eL30-like_sf"/>
</dbReference>
<sequence>MPLTKAQIQRLRSLRQKKTREETGLYVVEGPKVVTELLAAGHPFAEVYATPDWTQPAGAAVEIVTASEMERMSHYPTPSPVLAVGRIARAELAAGELTHGLTLALDGIQDPGNVGTLLRIADWFGFERVLLSPDCADLFSQKVINASMGSFAHMRVITTDLAPALAAAAPTVPVYGCDLDGTPLSQLQPPVAAVVVIGSEGRGLSAAVASTLSERITIPRHGGAESLNAAVAAGIVCAHLRP</sequence>
<gene>
    <name evidence="5" type="ORF">K1X11_012860</name>
</gene>
<dbReference type="EMBL" id="CP139781">
    <property type="protein sequence ID" value="WRQ85696.1"/>
    <property type="molecule type" value="Genomic_DNA"/>
</dbReference>
<protein>
    <submittedName>
        <fullName evidence="5">RNA methyltransferase</fullName>
    </submittedName>
</protein>
<dbReference type="InterPro" id="IPR053888">
    <property type="entry name" value="MRM3-like_sub_bind"/>
</dbReference>
<organism evidence="5 6">
    <name type="scientific">Actomonas aquatica</name>
    <dbReference type="NCBI Taxonomy" id="2866162"/>
    <lineage>
        <taxon>Bacteria</taxon>
        <taxon>Pseudomonadati</taxon>
        <taxon>Verrucomicrobiota</taxon>
        <taxon>Opitutia</taxon>
        <taxon>Opitutales</taxon>
        <taxon>Opitutaceae</taxon>
        <taxon>Actomonas</taxon>
    </lineage>
</organism>
<dbReference type="GO" id="GO:0008168">
    <property type="term" value="F:methyltransferase activity"/>
    <property type="evidence" value="ECO:0007669"/>
    <property type="project" value="UniProtKB-KW"/>
</dbReference>
<dbReference type="InterPro" id="IPR029026">
    <property type="entry name" value="tRNA_m1G_MTases_N"/>
</dbReference>
<dbReference type="SUPFAM" id="SSF55315">
    <property type="entry name" value="L30e-like"/>
    <property type="match status" value="1"/>
</dbReference>
<dbReference type="InterPro" id="IPR013123">
    <property type="entry name" value="SpoU_subst-bd"/>
</dbReference>
<accession>A0ABZ1C2N1</accession>
<evidence type="ECO:0000313" key="6">
    <source>
        <dbReference type="Proteomes" id="UP000738431"/>
    </source>
</evidence>
<dbReference type="Pfam" id="PF00588">
    <property type="entry name" value="SpoU_methylase"/>
    <property type="match status" value="1"/>
</dbReference>
<dbReference type="SMART" id="SM00967">
    <property type="entry name" value="SpoU_sub_bind"/>
    <property type="match status" value="1"/>
</dbReference>
<comment type="similarity">
    <text evidence="1">Belongs to the class IV-like SAM-binding methyltransferase superfamily. RNA methyltransferase TrmH family.</text>
</comment>
<dbReference type="InterPro" id="IPR051259">
    <property type="entry name" value="rRNA_Methyltransferase"/>
</dbReference>
<evidence type="ECO:0000256" key="3">
    <source>
        <dbReference type="ARBA" id="ARBA00022679"/>
    </source>
</evidence>
<feature type="domain" description="RNA 2-O ribose methyltransferase substrate binding" evidence="4">
    <location>
        <begin position="27"/>
        <end position="91"/>
    </location>
</feature>
<dbReference type="PANTHER" id="PTHR43191">
    <property type="entry name" value="RRNA METHYLTRANSFERASE 3"/>
    <property type="match status" value="1"/>
</dbReference>
<dbReference type="Gene3D" id="3.30.1330.30">
    <property type="match status" value="1"/>
</dbReference>
<keyword evidence="3" id="KW-0808">Transferase</keyword>
<evidence type="ECO:0000256" key="2">
    <source>
        <dbReference type="ARBA" id="ARBA00022603"/>
    </source>
</evidence>
<dbReference type="SUPFAM" id="SSF75217">
    <property type="entry name" value="alpha/beta knot"/>
    <property type="match status" value="1"/>
</dbReference>
<dbReference type="CDD" id="cd18109">
    <property type="entry name" value="SpoU-like_RNA-MTase"/>
    <property type="match status" value="1"/>
</dbReference>